<evidence type="ECO:0000256" key="2">
    <source>
        <dbReference type="ARBA" id="ARBA00023239"/>
    </source>
</evidence>
<dbReference type="Pfam" id="PF02982">
    <property type="entry name" value="Scytalone_dh"/>
    <property type="match status" value="1"/>
</dbReference>
<evidence type="ECO:0000256" key="1">
    <source>
        <dbReference type="ARBA" id="ARBA00008584"/>
    </source>
</evidence>
<accession>A0A8T9C7B4</accession>
<evidence type="ECO:0000259" key="3">
    <source>
        <dbReference type="Pfam" id="PF02982"/>
    </source>
</evidence>
<dbReference type="AlphaFoldDB" id="A0A8T9C7B4"/>
<feature type="domain" description="Scytalone dehydratase-like" evidence="3">
    <location>
        <begin position="10"/>
        <end position="170"/>
    </location>
</feature>
<dbReference type="OrthoDB" id="5281072at2759"/>
<comment type="similarity">
    <text evidence="1">Belongs to the scytalone dehydratase family.</text>
</comment>
<dbReference type="Proteomes" id="UP000469558">
    <property type="component" value="Unassembled WGS sequence"/>
</dbReference>
<gene>
    <name evidence="4" type="primary">SCD1_0</name>
    <name evidence="4" type="ORF">LSUE1_G007376</name>
</gene>
<comment type="caution">
    <text evidence="4">The sequence shown here is derived from an EMBL/GenBank/DDBJ whole genome shotgun (WGS) entry which is preliminary data.</text>
</comment>
<keyword evidence="2" id="KW-0456">Lyase</keyword>
<evidence type="ECO:0000313" key="5">
    <source>
        <dbReference type="Proteomes" id="UP000469558"/>
    </source>
</evidence>
<proteinExistence type="inferred from homology"/>
<dbReference type="Gene3D" id="3.10.450.50">
    <property type="match status" value="1"/>
</dbReference>
<protein>
    <submittedName>
        <fullName evidence="4">Scytalone dehydratase</fullName>
    </submittedName>
</protein>
<dbReference type="SUPFAM" id="SSF54427">
    <property type="entry name" value="NTF2-like"/>
    <property type="match status" value="1"/>
</dbReference>
<name>A0A8T9C7B4_9HELO</name>
<dbReference type="InterPro" id="IPR049884">
    <property type="entry name" value="Scytalone_dh"/>
</dbReference>
<dbReference type="EMBL" id="QGMK01000887">
    <property type="protein sequence ID" value="TVY76013.1"/>
    <property type="molecule type" value="Genomic_DNA"/>
</dbReference>
<sequence length="178" mass="19950">MAFEIYIPSNLTFQDYLAVCQCSRTLADGYDRKDKARLRASLAPDVTVDYSAVVPAWGQKHFTADAFVAEWLGPTHLGVKALATQHLLGVPYFQSVTETEIVVEYQQLASHGRKIEGEDYASPMCKIGETSDGRSWMQQTFVKVEGQWRVSVIRPEVIYHTGDFKAIGRADDGSDERK</sequence>
<dbReference type="GO" id="GO:0016829">
    <property type="term" value="F:lyase activity"/>
    <property type="evidence" value="ECO:0007669"/>
    <property type="project" value="UniProtKB-KW"/>
</dbReference>
<evidence type="ECO:0000313" key="4">
    <source>
        <dbReference type="EMBL" id="TVY76013.1"/>
    </source>
</evidence>
<dbReference type="InterPro" id="IPR032710">
    <property type="entry name" value="NTF2-like_dom_sf"/>
</dbReference>
<reference evidence="4 5" key="1">
    <citation type="submission" date="2018-05" db="EMBL/GenBank/DDBJ databases">
        <title>Genome sequencing and assembly of the regulated plant pathogen Lachnellula willkommii and related sister species for the development of diagnostic species identification markers.</title>
        <authorList>
            <person name="Giroux E."/>
            <person name="Bilodeau G."/>
        </authorList>
    </citation>
    <scope>NUCLEOTIDE SEQUENCE [LARGE SCALE GENOMIC DNA]</scope>
    <source>
        <strain evidence="4 5">CBS 268.59</strain>
    </source>
</reference>
<organism evidence="4 5">
    <name type="scientific">Lachnellula suecica</name>
    <dbReference type="NCBI Taxonomy" id="602035"/>
    <lineage>
        <taxon>Eukaryota</taxon>
        <taxon>Fungi</taxon>
        <taxon>Dikarya</taxon>
        <taxon>Ascomycota</taxon>
        <taxon>Pezizomycotina</taxon>
        <taxon>Leotiomycetes</taxon>
        <taxon>Helotiales</taxon>
        <taxon>Lachnaceae</taxon>
        <taxon>Lachnellula</taxon>
    </lineage>
</organism>
<keyword evidence="5" id="KW-1185">Reference proteome</keyword>